<dbReference type="PANTHER" id="PTHR48050">
    <property type="entry name" value="STEROL 3-BETA-GLUCOSYLTRANSFERASE"/>
    <property type="match status" value="1"/>
</dbReference>
<feature type="region of interest" description="Disordered" evidence="2">
    <location>
        <begin position="387"/>
        <end position="424"/>
    </location>
</feature>
<sequence length="1375" mass="148082">MAEDDERVAPVVRDDDDATERLERGQDETAEQRRHQEHEGTTAAWPRLDPADEAGDAGGSGGSGGSESTESTESLGIASSGNSHLARTQSNALLRFDSVTREGRSASVVRDSEGRIVYPTLVPPEIESLSLHGPTHGAGHDAALDAFPTRSRTVSAPPNPDVLAAPGGGDGGDGGDGSGGGMMMAGTATATSSTAAVSSSEAAAAAAGATTGAEPKTRFSSESEDWLTSLGHSRKRSDTLPLPYKRRYSNASIIHELRKTSTLLWNMHDHEEEEDEAAVACAFHAVDNSPGVALHRSQDTWQPEPPSRKTQRGSFWRKAKPTADIETAPQKAHHPPFGSLFHHHHSIMNSRSFKRDGRLPISVKDTHHTGYLAKAVGLAVQHMRHYDGGSGGSGGDGDESASTDVDAAAAAAPAAAPQPKERKELSAAAAEFRRISRNLMHQPCPRLKIVIMVIGSRGDVQPFLKIGKLLKEKYGHRVRVATHPAFREFIEKEAGLEFFSVGGDPAELMAFMVKNPGMIPSLATVKSGDIGRRRASMAEMFEGFWRACVDATDDPHDIRSLKLVGDKEPFIADAIIANPPSFAHVHCAEALGIPLHLMFTFPYTPTQAFPHPLASIKRSNVDPGYTNFISYPLIDMMVWQGLGDLVNNFRVQTLDLDPISKIWAPEAVYRMHVPFTYLWSPGLVPKPDDWGPEVDLAGFVFLELAASFTPPSGLATFLAASAEPPIYIGFGSIVVDDADRFTAMIFDAVRRAGVRALVSKGWGGFGGDGTAVPDNVYLLENTPHDWLFPQMRACVIHGGAGTTAMALKCGLPTMVVPFFGDQYFWGAMIDKAKVGPPPVPYRNLTAERLADGIRYCLGDEARAAAQTIATSIEKEGDGADNACLSFLRTLRFEGQFSMRCAVFPDRVAVWQRKDSNVRLSALAADALVERGYVSYKNLHLIRHTEWNDFEGPGEPITAVFGSLLHTFRNVAAGPFTVASRLFRSRKAKGKKGGSDTSEPHEKSATGGGRSRGGGTRKADDGSFEVAFATVGESVSKSAVALAMAPIDLYFALCQGFHNAPRLYGDDTVRPAPRVTGIKSGLRAARDEFVFGVYDGVTGLVRLPLRAAREHGGLDGFARGVGMGLMGFVLKDIAAPTRYLRRARMAQGQREMRALDTAARQRCLDRAAAAWETMGTLYKTVVQGDKASRKRRNKTQRGGGEEKTKSSNKPATGKAAKATNTTRSNVVPQPHLHHLHPHHPHYGRHHNHFHYHDPNHRRNPSHNYYYHHGGLGLHMDGVALGAALGAALEKGRVPRRPIMASDPMFQRTCQGKPELPPTPVDGSTPTGGKGGLAKPQQRPVPTRDTEPVAGDAADVAPKTNFVGDTVLGGSSSRVAP</sequence>
<dbReference type="InterPro" id="IPR004276">
    <property type="entry name" value="GlycoTrans_28_N"/>
</dbReference>
<evidence type="ECO:0000259" key="3">
    <source>
        <dbReference type="Pfam" id="PF03033"/>
    </source>
</evidence>
<dbReference type="PANTHER" id="PTHR48050:SF5">
    <property type="entry name" value="UDP-GLUCOSE,STEROL TRANSFERASE"/>
    <property type="match status" value="1"/>
</dbReference>
<feature type="compositionally biased region" description="Gly residues" evidence="2">
    <location>
        <begin position="1005"/>
        <end position="1015"/>
    </location>
</feature>
<dbReference type="Proteomes" id="UP000076874">
    <property type="component" value="Unassembled WGS sequence"/>
</dbReference>
<dbReference type="FunFam" id="3.40.50.2000:FF:000100">
    <property type="entry name" value="Glycosyltransferase family 1 protein"/>
    <property type="match status" value="1"/>
</dbReference>
<dbReference type="InterPro" id="IPR050426">
    <property type="entry name" value="Glycosyltransferase_28"/>
</dbReference>
<proteinExistence type="predicted"/>
<feature type="compositionally biased region" description="Gly residues" evidence="2">
    <location>
        <begin position="166"/>
        <end position="183"/>
    </location>
</feature>
<evidence type="ECO:0000259" key="4">
    <source>
        <dbReference type="Pfam" id="PF06722"/>
    </source>
</evidence>
<feature type="compositionally biased region" description="Basic residues" evidence="2">
    <location>
        <begin position="1230"/>
        <end position="1248"/>
    </location>
</feature>
<gene>
    <name evidence="5" type="ORF">SPI_04906</name>
</gene>
<feature type="compositionally biased region" description="Low complexity" evidence="2">
    <location>
        <begin position="1208"/>
        <end position="1221"/>
    </location>
</feature>
<dbReference type="GO" id="GO:0005975">
    <property type="term" value="P:carbohydrate metabolic process"/>
    <property type="evidence" value="ECO:0007669"/>
    <property type="project" value="InterPro"/>
</dbReference>
<evidence type="ECO:0000313" key="5">
    <source>
        <dbReference type="EMBL" id="OAA62047.1"/>
    </source>
</evidence>
<reference evidence="5 6" key="1">
    <citation type="journal article" date="2016" name="Genome Biol. Evol.">
        <title>Divergent and convergent evolution of fungal pathogenicity.</title>
        <authorList>
            <person name="Shang Y."/>
            <person name="Xiao G."/>
            <person name="Zheng P."/>
            <person name="Cen K."/>
            <person name="Zhan S."/>
            <person name="Wang C."/>
        </authorList>
    </citation>
    <scope>NUCLEOTIDE SEQUENCE [LARGE SCALE GENOMIC DNA]</scope>
    <source>
        <strain evidence="5 6">RCEF 264</strain>
    </source>
</reference>
<organism evidence="5 6">
    <name type="scientific">Niveomyces insectorum RCEF 264</name>
    <dbReference type="NCBI Taxonomy" id="1081102"/>
    <lineage>
        <taxon>Eukaryota</taxon>
        <taxon>Fungi</taxon>
        <taxon>Dikarya</taxon>
        <taxon>Ascomycota</taxon>
        <taxon>Pezizomycotina</taxon>
        <taxon>Sordariomycetes</taxon>
        <taxon>Hypocreomycetidae</taxon>
        <taxon>Hypocreales</taxon>
        <taxon>Cordycipitaceae</taxon>
        <taxon>Niveomyces</taxon>
    </lineage>
</organism>
<dbReference type="InterPro" id="IPR010610">
    <property type="entry name" value="EryCIII-like_C"/>
</dbReference>
<feature type="region of interest" description="Disordered" evidence="2">
    <location>
        <begin position="1"/>
        <end position="84"/>
    </location>
</feature>
<feature type="compositionally biased region" description="Low complexity" evidence="2">
    <location>
        <begin position="407"/>
        <end position="417"/>
    </location>
</feature>
<dbReference type="STRING" id="1081102.A0A167UYX0"/>
<dbReference type="GO" id="GO:0016906">
    <property type="term" value="F:sterol 3-beta-glucosyltransferase activity"/>
    <property type="evidence" value="ECO:0007669"/>
    <property type="project" value="UniProtKB-ARBA"/>
</dbReference>
<keyword evidence="6" id="KW-1185">Reference proteome</keyword>
<feature type="region of interest" description="Disordered" evidence="2">
    <location>
        <begin position="1181"/>
        <end position="1255"/>
    </location>
</feature>
<dbReference type="SUPFAM" id="SSF53756">
    <property type="entry name" value="UDP-Glycosyltransferase/glycogen phosphorylase"/>
    <property type="match status" value="1"/>
</dbReference>
<feature type="region of interest" description="Disordered" evidence="2">
    <location>
        <begin position="152"/>
        <end position="185"/>
    </location>
</feature>
<dbReference type="InterPro" id="IPR002213">
    <property type="entry name" value="UDP_glucos_trans"/>
</dbReference>
<feature type="domain" description="Erythromycin biosynthesis protein CIII-like C-terminal" evidence="4">
    <location>
        <begin position="770"/>
        <end position="869"/>
    </location>
</feature>
<evidence type="ECO:0000256" key="2">
    <source>
        <dbReference type="SAM" id="MobiDB-lite"/>
    </source>
</evidence>
<dbReference type="CDD" id="cd03784">
    <property type="entry name" value="GT1_Gtf-like"/>
    <property type="match status" value="1"/>
</dbReference>
<feature type="compositionally biased region" description="Basic and acidic residues" evidence="2">
    <location>
        <begin position="19"/>
        <end position="40"/>
    </location>
</feature>
<dbReference type="Gene3D" id="3.40.50.2000">
    <property type="entry name" value="Glycogen Phosphorylase B"/>
    <property type="match status" value="2"/>
</dbReference>
<feature type="region of interest" description="Disordered" evidence="2">
    <location>
        <begin position="1307"/>
        <end position="1375"/>
    </location>
</feature>
<feature type="domain" description="Glycosyltransferase family 28 N-terminal" evidence="3">
    <location>
        <begin position="449"/>
        <end position="610"/>
    </location>
</feature>
<dbReference type="FunFam" id="3.40.50.2000:FF:000009">
    <property type="entry name" value="Sterol 3-beta-glucosyltransferase UGT80A2"/>
    <property type="match status" value="1"/>
</dbReference>
<accession>A0A167UYX0</accession>
<feature type="region of interest" description="Disordered" evidence="2">
    <location>
        <begin position="986"/>
        <end position="1018"/>
    </location>
</feature>
<feature type="region of interest" description="Disordered" evidence="2">
    <location>
        <begin position="295"/>
        <end position="317"/>
    </location>
</feature>
<protein>
    <submittedName>
        <fullName evidence="5">Udp-transferase</fullName>
    </submittedName>
</protein>
<evidence type="ECO:0000256" key="1">
    <source>
        <dbReference type="ARBA" id="ARBA00022679"/>
    </source>
</evidence>
<feature type="compositionally biased region" description="Gly residues" evidence="2">
    <location>
        <begin position="56"/>
        <end position="65"/>
    </location>
</feature>
<keyword evidence="1 5" id="KW-0808">Transferase</keyword>
<dbReference type="Pfam" id="PF03033">
    <property type="entry name" value="Glyco_transf_28"/>
    <property type="match status" value="1"/>
</dbReference>
<comment type="caution">
    <text evidence="5">The sequence shown here is derived from an EMBL/GenBank/DDBJ whole genome shotgun (WGS) entry which is preliminary data.</text>
</comment>
<dbReference type="EMBL" id="AZHD01000007">
    <property type="protein sequence ID" value="OAA62047.1"/>
    <property type="molecule type" value="Genomic_DNA"/>
</dbReference>
<evidence type="ECO:0000313" key="6">
    <source>
        <dbReference type="Proteomes" id="UP000076874"/>
    </source>
</evidence>
<dbReference type="Pfam" id="PF06722">
    <property type="entry name" value="EryCIII-like_C"/>
    <property type="match status" value="1"/>
</dbReference>
<dbReference type="OrthoDB" id="5835829at2759"/>
<name>A0A167UYX0_9HYPO</name>